<gene>
    <name evidence="1" type="ORF">CEXT_619241</name>
</gene>
<dbReference type="AlphaFoldDB" id="A0AAV4SA88"/>
<dbReference type="Proteomes" id="UP001054945">
    <property type="component" value="Unassembled WGS sequence"/>
</dbReference>
<sequence>MSSGHPLGLLSEYADYKISKLIPFFPLDERSRTVINLSLQSGHRRCSFCDLRPDPLRVRLFSNKYHNVTKEKKKEYRIAPIKASRIPPIQPSKSCRTITRNGPRSPSRKRVKALVDTISSMNDERSRSVIILSHPLQSGHRRSSFCDLRPDPLRVRGDIFLKAKHAGEKLLLLQDCMPSHNGHPLGVVSEYADDEISKLIPPFFPLDERSRSVMHLSLQYGHRRWPL</sequence>
<comment type="caution">
    <text evidence="1">The sequence shown here is derived from an EMBL/GenBank/DDBJ whole genome shotgun (WGS) entry which is preliminary data.</text>
</comment>
<organism evidence="1 2">
    <name type="scientific">Caerostris extrusa</name>
    <name type="common">Bark spider</name>
    <name type="synonym">Caerostris bankana</name>
    <dbReference type="NCBI Taxonomy" id="172846"/>
    <lineage>
        <taxon>Eukaryota</taxon>
        <taxon>Metazoa</taxon>
        <taxon>Ecdysozoa</taxon>
        <taxon>Arthropoda</taxon>
        <taxon>Chelicerata</taxon>
        <taxon>Arachnida</taxon>
        <taxon>Araneae</taxon>
        <taxon>Araneomorphae</taxon>
        <taxon>Entelegynae</taxon>
        <taxon>Araneoidea</taxon>
        <taxon>Araneidae</taxon>
        <taxon>Caerostris</taxon>
    </lineage>
</organism>
<proteinExistence type="predicted"/>
<protein>
    <submittedName>
        <fullName evidence="1">Uncharacterized protein</fullName>
    </submittedName>
</protein>
<accession>A0AAV4SA88</accession>
<evidence type="ECO:0000313" key="2">
    <source>
        <dbReference type="Proteomes" id="UP001054945"/>
    </source>
</evidence>
<evidence type="ECO:0000313" key="1">
    <source>
        <dbReference type="EMBL" id="GIY29561.1"/>
    </source>
</evidence>
<name>A0AAV4SA88_CAEEX</name>
<reference evidence="1 2" key="1">
    <citation type="submission" date="2021-06" db="EMBL/GenBank/DDBJ databases">
        <title>Caerostris extrusa draft genome.</title>
        <authorList>
            <person name="Kono N."/>
            <person name="Arakawa K."/>
        </authorList>
    </citation>
    <scope>NUCLEOTIDE SEQUENCE [LARGE SCALE GENOMIC DNA]</scope>
</reference>
<keyword evidence="2" id="KW-1185">Reference proteome</keyword>
<dbReference type="EMBL" id="BPLR01009090">
    <property type="protein sequence ID" value="GIY29561.1"/>
    <property type="molecule type" value="Genomic_DNA"/>
</dbReference>